<sequence>MKYRLGDICSITKGGIGIMKAIPGPYTMIALGETDKTHIEYQFDTKAVIIPLVSSTGHGHASMKRVKYCEGKFALGNILCAVIPNDESFVLAKYLHIYLHWNREELLVSQMKGMANVSLPMNRIADVMVTVPSIDKQREIIELEKQLVEKEIEADNLFADQLTQLENLKQAILQEAVQGKLVKQDPKDEPASELLKRIKAEKATLRQAQGKGKKEKPLPPIKPEVIPFEIPENWVWCRLIDVGTTQTGTTPPTANKEFFGKDIPFIKPADISLSGINYENEGLTLAGLEKGVLIKENSLMMVCIGGSTGKSNYTNRDVSCNQQINAIKGLCGVSGQFLQYFLQSPYFQKAIWAKSSGGTTPIVNKSKWESIPIPLPPLSEQKRIVAEIEKQLAKTKQLKEHIIANQQATEQLLKALLHQAFEMEEMVIAKPKGKVIELKPTNVDYYRRTVLAAEIVWQLHKEPTLGHLKLQKLIYLCQKSADMQLPTNFLRQAMGPYDNRLMRSIDKQLKEKKWFEYKKEQVFKYQPLEKAGQHHNDFIKYFSAESESIQFIIDRFKTIKSDIVEIVATLYACMNNMLNENIIFSEALLIQRFYEWSEEKKKFSEDQIKRVFSRMKETGIIPKGFDI</sequence>
<comment type="similarity">
    <text evidence="1">Belongs to the type-I restriction system S methylase family.</text>
</comment>
<gene>
    <name evidence="6" type="ORF">C8P70_12910</name>
</gene>
<dbReference type="Pfam" id="PF01420">
    <property type="entry name" value="Methylase_S"/>
    <property type="match status" value="2"/>
</dbReference>
<evidence type="ECO:0000259" key="5">
    <source>
        <dbReference type="Pfam" id="PF01420"/>
    </source>
</evidence>
<evidence type="ECO:0000256" key="3">
    <source>
        <dbReference type="ARBA" id="ARBA00023125"/>
    </source>
</evidence>
<organism evidence="6 7">
    <name type="scientific">Myroides indicus</name>
    <dbReference type="NCBI Taxonomy" id="1323422"/>
    <lineage>
        <taxon>Bacteria</taxon>
        <taxon>Pseudomonadati</taxon>
        <taxon>Bacteroidota</taxon>
        <taxon>Flavobacteriia</taxon>
        <taxon>Flavobacteriales</taxon>
        <taxon>Flavobacteriaceae</taxon>
        <taxon>Myroides</taxon>
    </lineage>
</organism>
<name>A0A4R7EU99_9FLAO</name>
<feature type="coiled-coil region" evidence="4">
    <location>
        <begin position="133"/>
        <end position="160"/>
    </location>
</feature>
<dbReference type="PANTHER" id="PTHR43140">
    <property type="entry name" value="TYPE-1 RESTRICTION ENZYME ECOKI SPECIFICITY PROTEIN"/>
    <property type="match status" value="1"/>
</dbReference>
<dbReference type="OrthoDB" id="9816225at2"/>
<dbReference type="GO" id="GO:0003677">
    <property type="term" value="F:DNA binding"/>
    <property type="evidence" value="ECO:0007669"/>
    <property type="project" value="UniProtKB-KW"/>
</dbReference>
<comment type="caution">
    <text evidence="6">The sequence shown here is derived from an EMBL/GenBank/DDBJ whole genome shotgun (WGS) entry which is preliminary data.</text>
</comment>
<dbReference type="SUPFAM" id="SSF116734">
    <property type="entry name" value="DNA methylase specificity domain"/>
    <property type="match status" value="2"/>
</dbReference>
<proteinExistence type="inferred from homology"/>
<dbReference type="Proteomes" id="UP000295215">
    <property type="component" value="Unassembled WGS sequence"/>
</dbReference>
<dbReference type="GO" id="GO:0004519">
    <property type="term" value="F:endonuclease activity"/>
    <property type="evidence" value="ECO:0007669"/>
    <property type="project" value="UniProtKB-KW"/>
</dbReference>
<feature type="domain" description="Type I restriction modification DNA specificity" evidence="5">
    <location>
        <begin position="231"/>
        <end position="403"/>
    </location>
</feature>
<accession>A0A4R7EU99</accession>
<keyword evidence="2" id="KW-0680">Restriction system</keyword>
<keyword evidence="6" id="KW-0378">Hydrolase</keyword>
<evidence type="ECO:0000256" key="1">
    <source>
        <dbReference type="ARBA" id="ARBA00010923"/>
    </source>
</evidence>
<feature type="domain" description="Type I restriction modification DNA specificity" evidence="5">
    <location>
        <begin position="2"/>
        <end position="149"/>
    </location>
</feature>
<dbReference type="CDD" id="cd17293">
    <property type="entry name" value="RMtype1_S_Ppo21ORF8840P_TRD1-CR1_like"/>
    <property type="match status" value="1"/>
</dbReference>
<evidence type="ECO:0000256" key="2">
    <source>
        <dbReference type="ARBA" id="ARBA00022747"/>
    </source>
</evidence>
<feature type="coiled-coil region" evidence="4">
    <location>
        <begin position="378"/>
        <end position="405"/>
    </location>
</feature>
<keyword evidence="3" id="KW-0238">DNA-binding</keyword>
<keyword evidence="4" id="KW-0175">Coiled coil</keyword>
<dbReference type="InterPro" id="IPR051212">
    <property type="entry name" value="Type-I_RE_S_subunit"/>
</dbReference>
<dbReference type="PANTHER" id="PTHR43140:SF1">
    <property type="entry name" value="TYPE I RESTRICTION ENZYME ECOKI SPECIFICITY SUBUNIT"/>
    <property type="match status" value="1"/>
</dbReference>
<dbReference type="RefSeq" id="WP_133713460.1">
    <property type="nucleotide sequence ID" value="NZ_SOAG01000029.1"/>
</dbReference>
<evidence type="ECO:0000313" key="6">
    <source>
        <dbReference type="EMBL" id="TDS52977.1"/>
    </source>
</evidence>
<dbReference type="InterPro" id="IPR000055">
    <property type="entry name" value="Restrct_endonuc_typeI_TRD"/>
</dbReference>
<dbReference type="GO" id="GO:0009307">
    <property type="term" value="P:DNA restriction-modification system"/>
    <property type="evidence" value="ECO:0007669"/>
    <property type="project" value="UniProtKB-KW"/>
</dbReference>
<keyword evidence="7" id="KW-1185">Reference proteome</keyword>
<dbReference type="InterPro" id="IPR044946">
    <property type="entry name" value="Restrct_endonuc_typeI_TRD_sf"/>
</dbReference>
<dbReference type="AlphaFoldDB" id="A0A4R7EU99"/>
<dbReference type="EMBL" id="SOAG01000029">
    <property type="protein sequence ID" value="TDS52977.1"/>
    <property type="molecule type" value="Genomic_DNA"/>
</dbReference>
<protein>
    <submittedName>
        <fullName evidence="6">Restriction endonuclease S subunit</fullName>
    </submittedName>
</protein>
<reference evidence="6 7" key="1">
    <citation type="submission" date="2019-03" db="EMBL/GenBank/DDBJ databases">
        <title>Genomic Encyclopedia of Archaeal and Bacterial Type Strains, Phase II (KMG-II): from individual species to whole genera.</title>
        <authorList>
            <person name="Goeker M."/>
        </authorList>
    </citation>
    <scope>NUCLEOTIDE SEQUENCE [LARGE SCALE GENOMIC DNA]</scope>
    <source>
        <strain evidence="6 7">DSM 28213</strain>
    </source>
</reference>
<evidence type="ECO:0000313" key="7">
    <source>
        <dbReference type="Proteomes" id="UP000295215"/>
    </source>
</evidence>
<keyword evidence="6" id="KW-0540">Nuclease</keyword>
<dbReference type="Gene3D" id="3.90.220.20">
    <property type="entry name" value="DNA methylase specificity domains"/>
    <property type="match status" value="2"/>
</dbReference>
<keyword evidence="6" id="KW-0255">Endonuclease</keyword>
<evidence type="ECO:0000256" key="4">
    <source>
        <dbReference type="SAM" id="Coils"/>
    </source>
</evidence>